<dbReference type="VEuPathDB" id="TriTrypDB:LdBPK_242190.1"/>
<dbReference type="InterPro" id="IPR013528">
    <property type="entry name" value="HMG_CoA_synth_N"/>
</dbReference>
<evidence type="ECO:0000256" key="1">
    <source>
        <dbReference type="ARBA" id="ARBA00022441"/>
    </source>
</evidence>
<dbReference type="VEuPathDB" id="TriTrypDB:LDHU3_24.2660"/>
<dbReference type="PANTHER" id="PTHR43323:SF2">
    <property type="entry name" value="HYDROXYMETHYLGLUTARYL-COA SYNTHASE"/>
    <property type="match status" value="1"/>
</dbReference>
<dbReference type="Pfam" id="PF24981">
    <property type="entry name" value="Beta-prop_ATRN-LZTR1"/>
    <property type="match status" value="1"/>
</dbReference>
<dbReference type="VEuPathDB" id="TriTrypDB:LDHU3_24.2670"/>
<dbReference type="Gene3D" id="3.40.47.10">
    <property type="match status" value="1"/>
</dbReference>
<evidence type="ECO:0000313" key="7">
    <source>
        <dbReference type="Proteomes" id="UP000318821"/>
    </source>
</evidence>
<dbReference type="SUPFAM" id="SSF53901">
    <property type="entry name" value="Thiolase-like"/>
    <property type="match status" value="2"/>
</dbReference>
<proteinExistence type="predicted"/>
<feature type="domain" description="Hydroxymethylglutaryl-coenzyme A synthase N-terminal" evidence="4">
    <location>
        <begin position="11"/>
        <end position="181"/>
    </location>
</feature>
<dbReference type="VEuPathDB" id="TriTrypDB:LdCL_240027400"/>
<evidence type="ECO:0000256" key="3">
    <source>
        <dbReference type="ARBA" id="ARBA00022737"/>
    </source>
</evidence>
<dbReference type="InterPro" id="IPR056737">
    <property type="entry name" value="Beta-prop_ATRN-MKLN-like"/>
</dbReference>
<dbReference type="InterPro" id="IPR015915">
    <property type="entry name" value="Kelch-typ_b-propeller"/>
</dbReference>
<dbReference type="VEuPathDB" id="TriTrypDB:LdCL_240027500"/>
<keyword evidence="2" id="KW-0808">Transferase</keyword>
<keyword evidence="3" id="KW-0677">Repeat</keyword>
<evidence type="ECO:0000259" key="4">
    <source>
        <dbReference type="Pfam" id="PF01154"/>
    </source>
</evidence>
<evidence type="ECO:0000256" key="2">
    <source>
        <dbReference type="ARBA" id="ARBA00022679"/>
    </source>
</evidence>
<dbReference type="GO" id="GO:0006084">
    <property type="term" value="P:acetyl-CoA metabolic process"/>
    <property type="evidence" value="ECO:0007669"/>
    <property type="project" value="TreeGrafter"/>
</dbReference>
<comment type="caution">
    <text evidence="6">The sequence shown here is derived from an EMBL/GenBank/DDBJ whole genome shotgun (WGS) entry which is preliminary data.</text>
</comment>
<sequence length="1089" mass="122156">MMRNTCLNLAGVSGMAVYAPHCRVDLEQWCKWTGNSWDKVSSVVGQSFRITNYNENAYTMAANAVLRLIVNNNIDPTKIGFLGLGTESSSDNSAGAIIVKGMVDKGLRAMNMPAMSRHCEVPEFKHACLAGVYAMESATRFVDADGKDRMAIAVASDIAEYALGSTGEQTQGAGATAMVLEHDPKLFEVQLQHSGSASDYRGPDFRKPHRRHFMNLEEYTKSSANGKMADFPVFSGPYSTLVYQEEVTVAVEHMLERLQQSPGKYYDDVTALFFHRPYNMMPIQAMSFLYARGLARATSEEHKAYFAELCKQGKADPAVVLKELDVNPHYFQQIESGGEPKDAFPATGKVAKVLRKDKKFIDLLEKKMSMGSPAMGNFGNLYTASLPCWLAAGFEEAYTRKLDITGKPMVMVGYGSGDASMSIPILPVPGWENAAANINVSKALENPVNLDKAQYEALHTGAEKNDLAKDRRKMEFVIDRLGNRNEAAFQDVGIEYYRYIHCVEDNPGKSDYLKRKRKDFTKGNPSEARVEALTALALRHLPKSAETWAALRKALMEQSDLDGAPNRTLWYVLDALIKHAPHVFVPLVAPRLLEYTIQQMPWELAGHRGQTLLWFEALVLSWEKVLPQRLYSAVRQHAVQSRSGAELHDLLEAAENSVDDGTPASPADLQQLRDAWDAVQYMGEQEAGKSVFHARPITAEVVVVDEDGKMLMPRPTPPFRHWSLVNCPSEDSPLGRIGHSFCANADGSKAYVYGGVNDTDSVSIYLDDLWQYDVINKRWREIELRGEKQHPRAFHTAVWYDTCMYIFGGCNGRGRFNKLFYISEDGDCHPVVVRGALIPMTRYCHSAVVFGNTMYIFGGKCGGRNSNKRLQDLYRCDLSDPEWKECNQLGTIPPPRSAHTAMTYERTMIVFGGRNSGGECCEDFFVYSFDTSMWRRIDLPQVPMFGRARNSAAVHYGNIIVFGGWNGKKKLNDLFIYNVEANTFEFMYDIDREYPSRRECHVAVVCRNTMVVFGGRFRGHFMNDTTELYLGSKTGVDSMRDWLIMADPQLTGLATHLPLHHFAALKAHKDYVVPELPEEPMWPLIGHTP</sequence>
<dbReference type="VEuPathDB" id="TriTrypDB:LdCL_240027600"/>
<dbReference type="SUPFAM" id="SSF117281">
    <property type="entry name" value="Kelch motif"/>
    <property type="match status" value="2"/>
</dbReference>
<dbReference type="AlphaFoldDB" id="A0A504X9B8"/>
<reference evidence="7" key="1">
    <citation type="submission" date="2019-02" db="EMBL/GenBank/DDBJ databases">
        <title>FDA dAtabase for Regulatory Grade micrObial Sequences (FDA-ARGOS): Supporting development and validation of Infectious Disease Dx tests.</title>
        <authorList>
            <person name="Duncan R."/>
            <person name="Fisher C."/>
            <person name="Tallon L."/>
            <person name="Sadzewicz L."/>
            <person name="Sengamalay N."/>
            <person name="Ott S."/>
            <person name="Godinez A."/>
            <person name="Nagaraj S."/>
            <person name="Vavikolanu K."/>
            <person name="Vyas G."/>
            <person name="Nadendla S."/>
            <person name="Aluvathingal J."/>
            <person name="Sichtig H."/>
        </authorList>
    </citation>
    <scope>NUCLEOTIDE SEQUENCE [LARGE SCALE GENOMIC DNA]</scope>
    <source>
        <strain evidence="7">FDAARGOS_360</strain>
    </source>
</reference>
<dbReference type="EMBL" id="RHLD01000021">
    <property type="protein sequence ID" value="TPP45013.1"/>
    <property type="molecule type" value="Genomic_DNA"/>
</dbReference>
<dbReference type="InterPro" id="IPR016039">
    <property type="entry name" value="Thiolase-like"/>
</dbReference>
<dbReference type="CDD" id="cd00827">
    <property type="entry name" value="init_cond_enzymes"/>
    <property type="match status" value="1"/>
</dbReference>
<dbReference type="VEuPathDB" id="TriTrypDB:LdBPK_242200.1"/>
<dbReference type="VEuPathDB" id="TriTrypDB:LDHU3_24.2680"/>
<dbReference type="VEuPathDB" id="TriTrypDB:LdBPK_242180.1"/>
<dbReference type="FunFam" id="3.40.47.10:FF:000086">
    <property type="entry name" value="3-hydroxy-3-methylglutaryl-CoA synthase, putative"/>
    <property type="match status" value="1"/>
</dbReference>
<organism evidence="6 7">
    <name type="scientific">Leishmania donovani</name>
    <dbReference type="NCBI Taxonomy" id="5661"/>
    <lineage>
        <taxon>Eukaryota</taxon>
        <taxon>Discoba</taxon>
        <taxon>Euglenozoa</taxon>
        <taxon>Kinetoplastea</taxon>
        <taxon>Metakinetoplastina</taxon>
        <taxon>Trypanosomatida</taxon>
        <taxon>Trypanosomatidae</taxon>
        <taxon>Leishmaniinae</taxon>
        <taxon>Leishmania</taxon>
    </lineage>
</organism>
<dbReference type="Proteomes" id="UP000318821">
    <property type="component" value="Unassembled WGS sequence"/>
</dbReference>
<protein>
    <submittedName>
        <fullName evidence="6">Galactose oxidase, central domain family protein</fullName>
    </submittedName>
</protein>
<dbReference type="Pfam" id="PF01154">
    <property type="entry name" value="HMG_CoA_synt_N"/>
    <property type="match status" value="1"/>
</dbReference>
<name>A0A504X9B8_LEIDO</name>
<feature type="domain" description="Attractin/MKLN-like beta-propeller" evidence="5">
    <location>
        <begin position="721"/>
        <end position="810"/>
    </location>
</feature>
<dbReference type="PANTHER" id="PTHR43323">
    <property type="entry name" value="3-HYDROXY-3-METHYLGLUTARYL COENZYME A SYNTHASE"/>
    <property type="match status" value="1"/>
</dbReference>
<gene>
    <name evidence="6" type="ORF">CGC20_12455</name>
</gene>
<evidence type="ECO:0000313" key="6">
    <source>
        <dbReference type="EMBL" id="TPP45013.1"/>
    </source>
</evidence>
<accession>A0A504X9B8</accession>
<keyword evidence="1" id="KW-0880">Kelch repeat</keyword>
<dbReference type="GO" id="GO:0010142">
    <property type="term" value="P:farnesyl diphosphate biosynthetic process, mevalonate pathway"/>
    <property type="evidence" value="ECO:0007669"/>
    <property type="project" value="TreeGrafter"/>
</dbReference>
<dbReference type="Gene3D" id="2.120.10.80">
    <property type="entry name" value="Kelch-type beta propeller"/>
    <property type="match status" value="2"/>
</dbReference>
<dbReference type="Pfam" id="PF24681">
    <property type="entry name" value="Kelch_KLHDC2_KLHL20_DRC7"/>
    <property type="match status" value="1"/>
</dbReference>
<evidence type="ECO:0000259" key="5">
    <source>
        <dbReference type="Pfam" id="PF24981"/>
    </source>
</evidence>
<dbReference type="GO" id="GO:0004421">
    <property type="term" value="F:hydroxymethylglutaryl-CoA synthase activity"/>
    <property type="evidence" value="ECO:0007669"/>
    <property type="project" value="TreeGrafter"/>
</dbReference>